<reference evidence="3 4" key="1">
    <citation type="submission" date="2020-03" db="EMBL/GenBank/DDBJ databases">
        <title>Soil Listeria distribution.</title>
        <authorList>
            <person name="Liao J."/>
            <person name="Wiedmann M."/>
        </authorList>
    </citation>
    <scope>NUCLEOTIDE SEQUENCE [LARGE SCALE GENOMIC DNA]</scope>
    <source>
        <strain evidence="3 4">FSL L7-1829</strain>
    </source>
</reference>
<organism evidence="3 4">
    <name type="scientific">Listeria welshimeri</name>
    <dbReference type="NCBI Taxonomy" id="1643"/>
    <lineage>
        <taxon>Bacteria</taxon>
        <taxon>Bacillati</taxon>
        <taxon>Bacillota</taxon>
        <taxon>Bacilli</taxon>
        <taxon>Bacillales</taxon>
        <taxon>Listeriaceae</taxon>
        <taxon>Listeria</taxon>
    </lineage>
</organism>
<dbReference type="InterPro" id="IPR014529">
    <property type="entry name" value="UCP026631"/>
</dbReference>
<evidence type="ECO:0000259" key="2">
    <source>
        <dbReference type="Pfam" id="PF03703"/>
    </source>
</evidence>
<feature type="transmembrane region" description="Helical" evidence="1">
    <location>
        <begin position="227"/>
        <end position="255"/>
    </location>
</feature>
<feature type="domain" description="YdbS-like PH" evidence="2">
    <location>
        <begin position="68"/>
        <end position="146"/>
    </location>
</feature>
<feature type="transmembrane region" description="Helical" evidence="1">
    <location>
        <begin position="186"/>
        <end position="207"/>
    </location>
</feature>
<sequence length="493" mass="56271">MFEERRLHPIALIKEIITNIRRNIVPIVVGLFSVFRAINSRGYLPNWAVYLIIVIVVLLVLTPAVLKYITYKYTLEDQGIRIKYGLIFRKNTYIPYERIQTVQKKQWFFFIPFNVCQVLIETAGGNGKAEADLVAVPVGVVDELKDLRDGKKAAIQEVTPETEEKEVAEAEVEAPEKTVVLQTKQLILMAVTSGGVFGTLLIVLAFMQQFRDVIPTDWMETQAEQLWKMGIIVFIILIILLLLVLWGISIVTTLFKYFQFKLMKYPHSLVIEKGLLERNHTTISLARIQGITIIESPLRQMLGLVAVKVITAGNSGDEKQSGDILLLPIMKKDLALKTLKEMLPNYVFEIEEMERAPKSSLRRFLRIYLIWTIIPALVASIMFFPLGLVSFILPILAGIKAISSYRATGLFTEKHTLLVQSRPFISKLTHIIRKERIQGLSIRQSIWMEKGTSRHLNVWLKSGSTSTEAFVRYINKDQAITIYNWYSPSKTNN</sequence>
<dbReference type="PANTHER" id="PTHR34473:SF2">
    <property type="entry name" value="UPF0699 TRANSMEMBRANE PROTEIN YDBT"/>
    <property type="match status" value="1"/>
</dbReference>
<proteinExistence type="predicted"/>
<keyword evidence="1" id="KW-0472">Membrane</keyword>
<dbReference type="Proteomes" id="UP000522007">
    <property type="component" value="Unassembled WGS sequence"/>
</dbReference>
<evidence type="ECO:0000313" key="4">
    <source>
        <dbReference type="Proteomes" id="UP000522007"/>
    </source>
</evidence>
<accession>A0A7X0W6G4</accession>
<feature type="domain" description="YdbS-like PH" evidence="2">
    <location>
        <begin position="405"/>
        <end position="486"/>
    </location>
</feature>
<feature type="transmembrane region" description="Helical" evidence="1">
    <location>
        <begin position="44"/>
        <end position="66"/>
    </location>
</feature>
<dbReference type="AlphaFoldDB" id="A0A7X0W6G4"/>
<dbReference type="EMBL" id="JAAROP010000014">
    <property type="protein sequence ID" value="MBC1323593.1"/>
    <property type="molecule type" value="Genomic_DNA"/>
</dbReference>
<feature type="transmembrane region" description="Helical" evidence="1">
    <location>
        <begin position="368"/>
        <end position="396"/>
    </location>
</feature>
<keyword evidence="1" id="KW-1133">Transmembrane helix</keyword>
<protein>
    <submittedName>
        <fullName evidence="3">PH domain-containing protein</fullName>
    </submittedName>
</protein>
<dbReference type="PIRSF" id="PIRSF026631">
    <property type="entry name" value="UCP026631"/>
    <property type="match status" value="1"/>
</dbReference>
<comment type="caution">
    <text evidence="3">The sequence shown here is derived from an EMBL/GenBank/DDBJ whole genome shotgun (WGS) entry which is preliminary data.</text>
</comment>
<dbReference type="RefSeq" id="WP_185327225.1">
    <property type="nucleotide sequence ID" value="NZ_JACTLA010000006.1"/>
</dbReference>
<dbReference type="PANTHER" id="PTHR34473">
    <property type="entry name" value="UPF0699 TRANSMEMBRANE PROTEIN YDBS"/>
    <property type="match status" value="1"/>
</dbReference>
<name>A0A7X0W6G4_LISWE</name>
<dbReference type="Pfam" id="PF03703">
    <property type="entry name" value="bPH_2"/>
    <property type="match status" value="3"/>
</dbReference>
<feature type="domain" description="YdbS-like PH" evidence="2">
    <location>
        <begin position="267"/>
        <end position="339"/>
    </location>
</feature>
<gene>
    <name evidence="3" type="ORF">HB853_11710</name>
</gene>
<keyword evidence="1" id="KW-0812">Transmembrane</keyword>
<evidence type="ECO:0000256" key="1">
    <source>
        <dbReference type="SAM" id="Phobius"/>
    </source>
</evidence>
<dbReference type="InterPro" id="IPR005182">
    <property type="entry name" value="YdbS-like_PH"/>
</dbReference>
<evidence type="ECO:0000313" key="3">
    <source>
        <dbReference type="EMBL" id="MBC1323593.1"/>
    </source>
</evidence>
<feature type="transmembrane region" description="Helical" evidence="1">
    <location>
        <begin position="20"/>
        <end position="38"/>
    </location>
</feature>